<evidence type="ECO:0000313" key="3">
    <source>
        <dbReference type="Proteomes" id="UP000018861"/>
    </source>
</evidence>
<proteinExistence type="predicted"/>
<protein>
    <submittedName>
        <fullName evidence="2">Uncharacterized protein</fullName>
    </submittedName>
</protein>
<keyword evidence="1" id="KW-0472">Membrane</keyword>
<feature type="transmembrane region" description="Helical" evidence="1">
    <location>
        <begin position="58"/>
        <end position="77"/>
    </location>
</feature>
<dbReference type="EMBL" id="BAIQ01000009">
    <property type="protein sequence ID" value="GAE14981.1"/>
    <property type="molecule type" value="Genomic_DNA"/>
</dbReference>
<reference evidence="2 3" key="1">
    <citation type="journal article" date="2014" name="Genome Announc.">
        <title>Draft Genome Sequences of Three Strains of Bacteroides pyogenes Isolated from a Cat and Swine.</title>
        <authorList>
            <person name="Sakamoto M."/>
            <person name="Oshima K."/>
            <person name="Suda W."/>
            <person name="Kitamura K."/>
            <person name="Iida T."/>
            <person name="Hattori M."/>
            <person name="Ohkuma M."/>
        </authorList>
    </citation>
    <scope>NUCLEOTIDE SEQUENCE [LARGE SCALE GENOMIC DNA]</scope>
    <source>
        <strain evidence="2 3">JCM 6292</strain>
    </source>
</reference>
<accession>W4P5A7</accession>
<sequence length="80" mass="9182">MTGDLISNNPFADETGLTRSASLFKAARQLCMLNGINPVVFLWAMLQRKKIRWHSSHWQRVAFGSILILLCCIRLLYTDE</sequence>
<name>W4P5A7_9BACE</name>
<gene>
    <name evidence="2" type="ORF">JCM6292_1194</name>
</gene>
<evidence type="ECO:0000313" key="2">
    <source>
        <dbReference type="EMBL" id="GAE14981.1"/>
    </source>
</evidence>
<organism evidence="2 3">
    <name type="scientific">Bacteroides pyogenes JCM 6292</name>
    <dbReference type="NCBI Taxonomy" id="1235809"/>
    <lineage>
        <taxon>Bacteria</taxon>
        <taxon>Pseudomonadati</taxon>
        <taxon>Bacteroidota</taxon>
        <taxon>Bacteroidia</taxon>
        <taxon>Bacteroidales</taxon>
        <taxon>Bacteroidaceae</taxon>
        <taxon>Bacteroides</taxon>
    </lineage>
</organism>
<keyword evidence="1" id="KW-0812">Transmembrane</keyword>
<comment type="caution">
    <text evidence="2">The sequence shown here is derived from an EMBL/GenBank/DDBJ whole genome shotgun (WGS) entry which is preliminary data.</text>
</comment>
<dbReference type="Proteomes" id="UP000018861">
    <property type="component" value="Unassembled WGS sequence"/>
</dbReference>
<dbReference type="AlphaFoldDB" id="W4P5A7"/>
<keyword evidence="1" id="KW-1133">Transmembrane helix</keyword>
<evidence type="ECO:0000256" key="1">
    <source>
        <dbReference type="SAM" id="Phobius"/>
    </source>
</evidence>